<organism evidence="3 4">
    <name type="scientific">Glarea lozoyensis (strain ATCC 20868 / MF5171)</name>
    <dbReference type="NCBI Taxonomy" id="1116229"/>
    <lineage>
        <taxon>Eukaryota</taxon>
        <taxon>Fungi</taxon>
        <taxon>Dikarya</taxon>
        <taxon>Ascomycota</taxon>
        <taxon>Pezizomycotina</taxon>
        <taxon>Leotiomycetes</taxon>
        <taxon>Helotiales</taxon>
        <taxon>Helotiaceae</taxon>
        <taxon>Glarea</taxon>
    </lineage>
</organism>
<evidence type="ECO:0000313" key="4">
    <source>
        <dbReference type="Proteomes" id="UP000016922"/>
    </source>
</evidence>
<name>S3D7S2_GLAL2</name>
<dbReference type="InterPro" id="IPR011333">
    <property type="entry name" value="SKP1/BTB/POZ_sf"/>
</dbReference>
<dbReference type="GeneID" id="19465841"/>
<feature type="compositionally biased region" description="Pro residues" evidence="1">
    <location>
        <begin position="11"/>
        <end position="20"/>
    </location>
</feature>
<feature type="region of interest" description="Disordered" evidence="1">
    <location>
        <begin position="1"/>
        <end position="34"/>
    </location>
</feature>
<dbReference type="RefSeq" id="XP_008078927.1">
    <property type="nucleotide sequence ID" value="XM_008080736.1"/>
</dbReference>
<feature type="region of interest" description="Disordered" evidence="1">
    <location>
        <begin position="46"/>
        <end position="71"/>
    </location>
</feature>
<sequence>MASSSNNPSGGVPPNPPPNPSNTNHPNAAPLHTHTHQTLPAPAAMHQVGPHFSQPNTVTAPAASSHQQAQPAPVTSFIGGANLQQYISSALVNHTTALNQFASGLNRLGLQQLQQLQQAQQQQRQPQTVQQNGSWRDTASAEVLQIMAYMEHLVKKSTIESGAMNATKKESSRLLEGICSAWNDGDYSDFQITCRGHKFLVHKLVLGTQSGYFSVLFRNNFKEVSTGVLELENDDPKIVRLVLECLYKPPRAHGHRLGKWFGDSRSIPRLVDAYILANKWQIPEVQELACSKYKAILEQHPLAPEFTESLKTIFNLDDGFPADNNNGKMIGVALEHFASNDVALFGEQHFRTLAAEHGDIVSEMMNQQFVYCQGKAAQKNSPGGTSK</sequence>
<dbReference type="OrthoDB" id="6359816at2759"/>
<dbReference type="PANTHER" id="PTHR47843:SF5">
    <property type="entry name" value="BTB_POZ DOMAIN PROTEIN"/>
    <property type="match status" value="1"/>
</dbReference>
<accession>S3D7S2</accession>
<feature type="compositionally biased region" description="Low complexity" evidence="1">
    <location>
        <begin position="60"/>
        <end position="71"/>
    </location>
</feature>
<reference evidence="3 4" key="1">
    <citation type="journal article" date="2013" name="BMC Genomics">
        <title>Genomics-driven discovery of the pneumocandin biosynthetic gene cluster in the fungus Glarea lozoyensis.</title>
        <authorList>
            <person name="Chen L."/>
            <person name="Yue Q."/>
            <person name="Zhang X."/>
            <person name="Xiang M."/>
            <person name="Wang C."/>
            <person name="Li S."/>
            <person name="Che Y."/>
            <person name="Ortiz-Lopez F.J."/>
            <person name="Bills G.F."/>
            <person name="Liu X."/>
            <person name="An Z."/>
        </authorList>
    </citation>
    <scope>NUCLEOTIDE SEQUENCE [LARGE SCALE GENOMIC DNA]</scope>
    <source>
        <strain evidence="4">ATCC 20868 / MF5171</strain>
    </source>
</reference>
<dbReference type="KEGG" id="glz:GLAREA_06788"/>
<dbReference type="CDD" id="cd18186">
    <property type="entry name" value="BTB_POZ_ZBTB_KLHL-like"/>
    <property type="match status" value="1"/>
</dbReference>
<proteinExistence type="predicted"/>
<dbReference type="STRING" id="1116229.S3D7S2"/>
<feature type="domain" description="BTB" evidence="2">
    <location>
        <begin position="188"/>
        <end position="247"/>
    </location>
</feature>
<evidence type="ECO:0000256" key="1">
    <source>
        <dbReference type="SAM" id="MobiDB-lite"/>
    </source>
</evidence>
<dbReference type="HOGENOM" id="CLU_713814_0_0_1"/>
<protein>
    <submittedName>
        <fullName evidence="3">POZ</fullName>
    </submittedName>
</protein>
<keyword evidence="4" id="KW-1185">Reference proteome</keyword>
<dbReference type="PROSITE" id="PS50097">
    <property type="entry name" value="BTB"/>
    <property type="match status" value="1"/>
</dbReference>
<gene>
    <name evidence="3" type="ORF">GLAREA_06788</name>
</gene>
<evidence type="ECO:0000313" key="3">
    <source>
        <dbReference type="EMBL" id="EPE33775.1"/>
    </source>
</evidence>
<dbReference type="Gene3D" id="3.30.710.10">
    <property type="entry name" value="Potassium Channel Kv1.1, Chain A"/>
    <property type="match status" value="1"/>
</dbReference>
<dbReference type="Proteomes" id="UP000016922">
    <property type="component" value="Unassembled WGS sequence"/>
</dbReference>
<dbReference type="AlphaFoldDB" id="S3D7S2"/>
<evidence type="ECO:0000259" key="2">
    <source>
        <dbReference type="PROSITE" id="PS50097"/>
    </source>
</evidence>
<dbReference type="SMART" id="SM00225">
    <property type="entry name" value="BTB"/>
    <property type="match status" value="1"/>
</dbReference>
<dbReference type="Pfam" id="PF00651">
    <property type="entry name" value="BTB"/>
    <property type="match status" value="1"/>
</dbReference>
<dbReference type="SUPFAM" id="SSF54695">
    <property type="entry name" value="POZ domain"/>
    <property type="match status" value="1"/>
</dbReference>
<dbReference type="InterPro" id="IPR000210">
    <property type="entry name" value="BTB/POZ_dom"/>
</dbReference>
<feature type="compositionally biased region" description="Low complexity" evidence="1">
    <location>
        <begin position="21"/>
        <end position="30"/>
    </location>
</feature>
<feature type="compositionally biased region" description="Low complexity" evidence="1">
    <location>
        <begin position="1"/>
        <end position="10"/>
    </location>
</feature>
<dbReference type="PANTHER" id="PTHR47843">
    <property type="entry name" value="BTB DOMAIN-CONTAINING PROTEIN-RELATED"/>
    <property type="match status" value="1"/>
</dbReference>
<dbReference type="EMBL" id="KE145357">
    <property type="protein sequence ID" value="EPE33775.1"/>
    <property type="molecule type" value="Genomic_DNA"/>
</dbReference>